<comment type="catalytic activity">
    <reaction evidence="5">
        <text>D-glyceraldehyde 3-phosphate + phosphate + NAD(+) = (2R)-3-phospho-glyceroyl phosphate + NADH + H(+)</text>
        <dbReference type="Rhea" id="RHEA:10300"/>
        <dbReference type="ChEBI" id="CHEBI:15378"/>
        <dbReference type="ChEBI" id="CHEBI:43474"/>
        <dbReference type="ChEBI" id="CHEBI:57540"/>
        <dbReference type="ChEBI" id="CHEBI:57604"/>
        <dbReference type="ChEBI" id="CHEBI:57945"/>
        <dbReference type="ChEBI" id="CHEBI:59776"/>
        <dbReference type="EC" id="1.2.1.12"/>
    </reaction>
</comment>
<feature type="domain" description="Glyceraldehyde 3-phosphate dehydrogenase NAD(P) binding" evidence="6">
    <location>
        <begin position="1"/>
        <end position="77"/>
    </location>
</feature>
<dbReference type="FunFam" id="3.30.360.10:FF:000001">
    <property type="entry name" value="Glyceraldehyde-3-phosphate dehydrogenase"/>
    <property type="match status" value="1"/>
</dbReference>
<dbReference type="STRING" id="1661398.A0A482VQN3"/>
<protein>
    <submittedName>
        <fullName evidence="7">Glyceraldehyde-3-phosphate dehydrogenase-like</fullName>
    </submittedName>
</protein>
<evidence type="ECO:0000256" key="2">
    <source>
        <dbReference type="ARBA" id="ARBA00011881"/>
    </source>
</evidence>
<name>A0A482VQN3_ASBVE</name>
<dbReference type="InterPro" id="IPR036291">
    <property type="entry name" value="NAD(P)-bd_dom_sf"/>
</dbReference>
<reference evidence="7 8" key="1">
    <citation type="submission" date="2017-03" db="EMBL/GenBank/DDBJ databases">
        <title>Genome of the blue death feigning beetle - Asbolus verrucosus.</title>
        <authorList>
            <person name="Rider S.D."/>
        </authorList>
    </citation>
    <scope>NUCLEOTIDE SEQUENCE [LARGE SCALE GENOMIC DNA]</scope>
    <source>
        <strain evidence="7">Butters</strain>
        <tissue evidence="7">Head and leg muscle</tissue>
    </source>
</reference>
<dbReference type="Pfam" id="PF02800">
    <property type="entry name" value="Gp_dh_C"/>
    <property type="match status" value="1"/>
</dbReference>
<dbReference type="Gene3D" id="3.30.360.10">
    <property type="entry name" value="Dihydrodipicolinate Reductase, domain 2"/>
    <property type="match status" value="1"/>
</dbReference>
<comment type="subunit">
    <text evidence="2">Homotetramer.</text>
</comment>
<dbReference type="InterPro" id="IPR020828">
    <property type="entry name" value="GlycerAld_3-P_DH_NAD(P)-bd"/>
</dbReference>
<evidence type="ECO:0000256" key="5">
    <source>
        <dbReference type="ARBA" id="ARBA00047698"/>
    </source>
</evidence>
<dbReference type="CDD" id="cd18126">
    <property type="entry name" value="GAPDH_I_C"/>
    <property type="match status" value="1"/>
</dbReference>
<dbReference type="PANTHER" id="PTHR10836:SF76">
    <property type="entry name" value="GLYCERALDEHYDE-3-PHOSPHATE DEHYDROGENASE-RELATED"/>
    <property type="match status" value="1"/>
</dbReference>
<dbReference type="InterPro" id="IPR020831">
    <property type="entry name" value="GlycerAld/Erythrose_P_DH"/>
</dbReference>
<dbReference type="GO" id="GO:0004365">
    <property type="term" value="F:glyceraldehyde-3-phosphate dehydrogenase (NAD+) (phosphorylating) activity"/>
    <property type="evidence" value="ECO:0007669"/>
    <property type="project" value="UniProtKB-EC"/>
</dbReference>
<dbReference type="SMART" id="SM00846">
    <property type="entry name" value="Gp_dh_N"/>
    <property type="match status" value="1"/>
</dbReference>
<dbReference type="EMBL" id="QDEB01075007">
    <property type="protein sequence ID" value="RZC34990.1"/>
    <property type="molecule type" value="Genomic_DNA"/>
</dbReference>
<gene>
    <name evidence="7" type="ORF">BDFB_004305</name>
</gene>
<organism evidence="7 8">
    <name type="scientific">Asbolus verrucosus</name>
    <name type="common">Desert ironclad beetle</name>
    <dbReference type="NCBI Taxonomy" id="1661398"/>
    <lineage>
        <taxon>Eukaryota</taxon>
        <taxon>Metazoa</taxon>
        <taxon>Ecdysozoa</taxon>
        <taxon>Arthropoda</taxon>
        <taxon>Hexapoda</taxon>
        <taxon>Insecta</taxon>
        <taxon>Pterygota</taxon>
        <taxon>Neoptera</taxon>
        <taxon>Endopterygota</taxon>
        <taxon>Coleoptera</taxon>
        <taxon>Polyphaga</taxon>
        <taxon>Cucujiformia</taxon>
        <taxon>Tenebrionidae</taxon>
        <taxon>Pimeliinae</taxon>
        <taxon>Asbolus</taxon>
    </lineage>
</organism>
<dbReference type="InterPro" id="IPR020830">
    <property type="entry name" value="GlycerAld_3-P_DH_AS"/>
</dbReference>
<evidence type="ECO:0000313" key="7">
    <source>
        <dbReference type="EMBL" id="RZC34990.1"/>
    </source>
</evidence>
<sequence>MNEKTPEKIPWGKNCPRYVVDATGLYKTKEKASAHLRESVERVLITYPSKQDIPMFVYGVNHDEYKNDMKVVSNASCTTNCLAPLAKVVHDCFTINCALMTTVHAVTPSQNTLDGPAKKNFRIGRGAYQNIIVSSTGAAKAIGKIIPSLAGRVTGIAARVPVPDASMVDLTCILDTPTDYDLIKCKIKEAADGPMKGILAYTDEEIVSSDIIGDSRSSIFDAGAGVALTKNFVKLIAWYDNEWGYASRVVDLLKYMASRECT</sequence>
<dbReference type="GO" id="GO:0005829">
    <property type="term" value="C:cytosol"/>
    <property type="evidence" value="ECO:0007669"/>
    <property type="project" value="TreeGrafter"/>
</dbReference>
<keyword evidence="4" id="KW-0520">NAD</keyword>
<dbReference type="PANTHER" id="PTHR10836">
    <property type="entry name" value="GLYCERALDEHYDE 3-PHOSPHATE DEHYDROGENASE"/>
    <property type="match status" value="1"/>
</dbReference>
<dbReference type="GO" id="GO:0006096">
    <property type="term" value="P:glycolytic process"/>
    <property type="evidence" value="ECO:0007669"/>
    <property type="project" value="TreeGrafter"/>
</dbReference>
<dbReference type="PRINTS" id="PR00078">
    <property type="entry name" value="G3PDHDRGNASE"/>
</dbReference>
<comment type="similarity">
    <text evidence="1">Belongs to the glyceraldehyde-3-phosphate dehydrogenase family.</text>
</comment>
<dbReference type="GO" id="GO:0051287">
    <property type="term" value="F:NAD binding"/>
    <property type="evidence" value="ECO:0007669"/>
    <property type="project" value="InterPro"/>
</dbReference>
<keyword evidence="8" id="KW-1185">Reference proteome</keyword>
<dbReference type="SUPFAM" id="SSF55347">
    <property type="entry name" value="Glyceraldehyde-3-phosphate dehydrogenase-like, C-terminal domain"/>
    <property type="match status" value="1"/>
</dbReference>
<comment type="caution">
    <text evidence="7">The sequence shown here is derived from an EMBL/GenBank/DDBJ whole genome shotgun (WGS) entry which is preliminary data.</text>
</comment>
<keyword evidence="3" id="KW-0560">Oxidoreductase</keyword>
<evidence type="ECO:0000256" key="1">
    <source>
        <dbReference type="ARBA" id="ARBA00007406"/>
    </source>
</evidence>
<accession>A0A482VQN3</accession>
<dbReference type="PROSITE" id="PS00071">
    <property type="entry name" value="GAPDH"/>
    <property type="match status" value="1"/>
</dbReference>
<dbReference type="SUPFAM" id="SSF51735">
    <property type="entry name" value="NAD(P)-binding Rossmann-fold domains"/>
    <property type="match status" value="1"/>
</dbReference>
<evidence type="ECO:0000313" key="8">
    <source>
        <dbReference type="Proteomes" id="UP000292052"/>
    </source>
</evidence>
<dbReference type="Proteomes" id="UP000292052">
    <property type="component" value="Unassembled WGS sequence"/>
</dbReference>
<proteinExistence type="inferred from homology"/>
<evidence type="ECO:0000256" key="3">
    <source>
        <dbReference type="ARBA" id="ARBA00023002"/>
    </source>
</evidence>
<evidence type="ECO:0000256" key="4">
    <source>
        <dbReference type="ARBA" id="ARBA00023027"/>
    </source>
</evidence>
<dbReference type="AlphaFoldDB" id="A0A482VQN3"/>
<dbReference type="OrthoDB" id="1152826at2759"/>
<evidence type="ECO:0000259" key="6">
    <source>
        <dbReference type="SMART" id="SM00846"/>
    </source>
</evidence>
<dbReference type="InterPro" id="IPR020829">
    <property type="entry name" value="GlycerAld_3-P_DH_cat"/>
</dbReference>